<dbReference type="InterPro" id="IPR020821">
    <property type="entry name" value="ENPP1-3/EXOG-like_nuc-like"/>
</dbReference>
<feature type="binding site" evidence="2">
    <location>
        <position position="202"/>
    </location>
    <ligand>
        <name>Mg(2+)</name>
        <dbReference type="ChEBI" id="CHEBI:18420"/>
        <note>catalytic</note>
    </ligand>
</feature>
<organism evidence="7 8">
    <name type="scientific">Segatella copri</name>
    <dbReference type="NCBI Taxonomy" id="165179"/>
    <lineage>
        <taxon>Bacteria</taxon>
        <taxon>Pseudomonadati</taxon>
        <taxon>Bacteroidota</taxon>
        <taxon>Bacteroidia</taxon>
        <taxon>Bacteroidales</taxon>
        <taxon>Prevotellaceae</taxon>
        <taxon>Segatella</taxon>
    </lineage>
</organism>
<dbReference type="AlphaFoldDB" id="A0AA92U7X9"/>
<accession>A0AA92U7X9</accession>
<comment type="caution">
    <text evidence="7">The sequence shown here is derived from an EMBL/GenBank/DDBJ whole genome shotgun (WGS) entry which is preliminary data.</text>
</comment>
<proteinExistence type="predicted"/>
<dbReference type="InterPro" id="IPR044925">
    <property type="entry name" value="His-Me_finger_sf"/>
</dbReference>
<feature type="compositionally biased region" description="Gly residues" evidence="3">
    <location>
        <begin position="36"/>
        <end position="52"/>
    </location>
</feature>
<dbReference type="EMBL" id="QSAQ01000001">
    <property type="protein sequence ID" value="RGW70934.1"/>
    <property type="molecule type" value="Genomic_DNA"/>
</dbReference>
<evidence type="ECO:0000256" key="3">
    <source>
        <dbReference type="SAM" id="MobiDB-lite"/>
    </source>
</evidence>
<evidence type="ECO:0000313" key="7">
    <source>
        <dbReference type="EMBL" id="RGW70934.1"/>
    </source>
</evidence>
<keyword evidence="7" id="KW-0378">Hydrolase</keyword>
<dbReference type="Pfam" id="PF01223">
    <property type="entry name" value="Endonuclease_NS"/>
    <property type="match status" value="1"/>
</dbReference>
<sequence>MKHTKFFIFALVAAMTFSACGTDDTLQFYFPENGGTTGGGNTGGGNTGGNTGGESTDKNNTNKNVATANMPQVVRNAIGGLEFPKLKNNGTSYAIVHMDNTTGMLNYSTEWDDNMKSQRWSCYTFHTGNNKNKVGRPDDDYPSDTDLKSLYGVVDFTYDPYKGNGRYDHGHICPSGDRRLNSTQERQTDFLTNMQPQYAKFNQNGTWIQMENALRIKANAIKNDKDTLFVVKGGTIDSPENIIEYINGRQTVYTATTGYIPVPKYFFVAILEKAFDTKSNKHKYSAFGYWFPHENKAFEKGGKLGNYVVNIKTLEDKTGIDFFCNLPDEIEKEVENVDAEIIKNLGL</sequence>
<feature type="region of interest" description="Disordered" evidence="3">
    <location>
        <begin position="36"/>
        <end position="63"/>
    </location>
</feature>
<dbReference type="PANTHER" id="PTHR13966">
    <property type="entry name" value="ENDONUCLEASE RELATED"/>
    <property type="match status" value="1"/>
</dbReference>
<evidence type="ECO:0000256" key="2">
    <source>
        <dbReference type="PIRSR" id="PIRSR640255-2"/>
    </source>
</evidence>
<feature type="chain" id="PRO_5041646561" evidence="4">
    <location>
        <begin position="22"/>
        <end position="347"/>
    </location>
</feature>
<keyword evidence="2" id="KW-0479">Metal-binding</keyword>
<evidence type="ECO:0000256" key="4">
    <source>
        <dbReference type="SAM" id="SignalP"/>
    </source>
</evidence>
<dbReference type="GO" id="GO:0046872">
    <property type="term" value="F:metal ion binding"/>
    <property type="evidence" value="ECO:0007669"/>
    <property type="project" value="UniProtKB-KW"/>
</dbReference>
<keyword evidence="7" id="KW-0255">Endonuclease</keyword>
<dbReference type="Proteomes" id="UP000286077">
    <property type="component" value="Unassembled WGS sequence"/>
</dbReference>
<feature type="domain" description="ENPP1-3/EXOG-like endonuclease/phosphodiesterase" evidence="5">
    <location>
        <begin position="104"/>
        <end position="329"/>
    </location>
</feature>
<dbReference type="PROSITE" id="PS51257">
    <property type="entry name" value="PROKAR_LIPOPROTEIN"/>
    <property type="match status" value="1"/>
</dbReference>
<reference evidence="7 8" key="1">
    <citation type="submission" date="2018-08" db="EMBL/GenBank/DDBJ databases">
        <title>A genome reference for cultivated species of the human gut microbiota.</title>
        <authorList>
            <person name="Zou Y."/>
            <person name="Xue W."/>
            <person name="Luo G."/>
        </authorList>
    </citation>
    <scope>NUCLEOTIDE SEQUENCE [LARGE SCALE GENOMIC DNA]</scope>
    <source>
        <strain evidence="7 8">AF11-14</strain>
    </source>
</reference>
<dbReference type="RefSeq" id="WP_118139010.1">
    <property type="nucleotide sequence ID" value="NZ_QSAQ01000001.1"/>
</dbReference>
<dbReference type="GO" id="GO:0016787">
    <property type="term" value="F:hydrolase activity"/>
    <property type="evidence" value="ECO:0007669"/>
    <property type="project" value="InterPro"/>
</dbReference>
<gene>
    <name evidence="7" type="ORF">DWV60_00015</name>
</gene>
<dbReference type="InterPro" id="IPR044929">
    <property type="entry name" value="DNA/RNA_non-sp_Endonuclease_sf"/>
</dbReference>
<feature type="domain" description="DNA/RNA non-specific endonuclease/pyrophosphatase/phosphodiesterase" evidence="6">
    <location>
        <begin position="103"/>
        <end position="329"/>
    </location>
</feature>
<evidence type="ECO:0000313" key="8">
    <source>
        <dbReference type="Proteomes" id="UP000286077"/>
    </source>
</evidence>
<evidence type="ECO:0000259" key="6">
    <source>
        <dbReference type="SMART" id="SM00892"/>
    </source>
</evidence>
<evidence type="ECO:0000256" key="1">
    <source>
        <dbReference type="PIRSR" id="PIRSR640255-1"/>
    </source>
</evidence>
<dbReference type="SMART" id="SM00892">
    <property type="entry name" value="Endonuclease_NS"/>
    <property type="match status" value="1"/>
</dbReference>
<dbReference type="InterPro" id="IPR040255">
    <property type="entry name" value="Non-specific_endonuclease"/>
</dbReference>
<keyword evidence="7" id="KW-0540">Nuclease</keyword>
<dbReference type="GO" id="GO:0003676">
    <property type="term" value="F:nucleic acid binding"/>
    <property type="evidence" value="ECO:0007669"/>
    <property type="project" value="InterPro"/>
</dbReference>
<dbReference type="InterPro" id="IPR001604">
    <property type="entry name" value="Endo_G_ENPP1-like_dom"/>
</dbReference>
<dbReference type="Gene3D" id="3.40.570.10">
    <property type="entry name" value="Extracellular Endonuclease, subunit A"/>
    <property type="match status" value="1"/>
</dbReference>
<feature type="active site" description="Proton acceptor" evidence="1">
    <location>
        <position position="171"/>
    </location>
</feature>
<name>A0AA92U7X9_9BACT</name>
<feature type="signal peptide" evidence="4">
    <location>
        <begin position="1"/>
        <end position="21"/>
    </location>
</feature>
<dbReference type="GO" id="GO:0004519">
    <property type="term" value="F:endonuclease activity"/>
    <property type="evidence" value="ECO:0007669"/>
    <property type="project" value="UniProtKB-KW"/>
</dbReference>
<evidence type="ECO:0000259" key="5">
    <source>
        <dbReference type="SMART" id="SM00477"/>
    </source>
</evidence>
<dbReference type="SUPFAM" id="SSF54060">
    <property type="entry name" value="His-Me finger endonucleases"/>
    <property type="match status" value="1"/>
</dbReference>
<keyword evidence="4" id="KW-0732">Signal</keyword>
<dbReference type="PANTHER" id="PTHR13966:SF5">
    <property type="entry name" value="ENDONUCLEASE G, MITOCHONDRIAL"/>
    <property type="match status" value="1"/>
</dbReference>
<protein>
    <submittedName>
        <fullName evidence="7">DNA/RNA non-specific endonuclease</fullName>
    </submittedName>
</protein>
<dbReference type="SMART" id="SM00477">
    <property type="entry name" value="NUC"/>
    <property type="match status" value="1"/>
</dbReference>